<organism evidence="3 4">
    <name type="scientific">Bradyrhizobium macuxiense</name>
    <dbReference type="NCBI Taxonomy" id="1755647"/>
    <lineage>
        <taxon>Bacteria</taxon>
        <taxon>Pseudomonadati</taxon>
        <taxon>Pseudomonadota</taxon>
        <taxon>Alphaproteobacteria</taxon>
        <taxon>Hyphomicrobiales</taxon>
        <taxon>Nitrobacteraceae</taxon>
        <taxon>Bradyrhizobium</taxon>
    </lineage>
</organism>
<name>A0A560LL94_9BRAD</name>
<keyword evidence="4" id="KW-1185">Reference proteome</keyword>
<proteinExistence type="predicted"/>
<accession>A0A560LL94</accession>
<evidence type="ECO:0000313" key="4">
    <source>
        <dbReference type="Proteomes" id="UP000321304"/>
    </source>
</evidence>
<evidence type="ECO:0000256" key="2">
    <source>
        <dbReference type="SAM" id="Phobius"/>
    </source>
</evidence>
<dbReference type="Proteomes" id="UP000321304">
    <property type="component" value="Unassembled WGS sequence"/>
</dbReference>
<feature type="region of interest" description="Disordered" evidence="1">
    <location>
        <begin position="1"/>
        <end position="21"/>
    </location>
</feature>
<evidence type="ECO:0000313" key="3">
    <source>
        <dbReference type="EMBL" id="TWB95999.1"/>
    </source>
</evidence>
<keyword evidence="2" id="KW-1133">Transmembrane helix</keyword>
<protein>
    <submittedName>
        <fullName evidence="3">Uncharacterized protein</fullName>
    </submittedName>
</protein>
<evidence type="ECO:0000256" key="1">
    <source>
        <dbReference type="SAM" id="MobiDB-lite"/>
    </source>
</evidence>
<keyword evidence="2" id="KW-0812">Transmembrane</keyword>
<keyword evidence="2" id="KW-0472">Membrane</keyword>
<sequence length="48" mass="5293">MVREGPAEPAPANTIETPQERQARSYGMMFTSAIIALVIIVVAYMLVR</sequence>
<dbReference type="AlphaFoldDB" id="A0A560LL94"/>
<dbReference type="EMBL" id="VITY01000008">
    <property type="protein sequence ID" value="TWB95999.1"/>
    <property type="molecule type" value="Genomic_DNA"/>
</dbReference>
<reference evidence="3 4" key="1">
    <citation type="submission" date="2019-06" db="EMBL/GenBank/DDBJ databases">
        <title>Genomic Encyclopedia of Type Strains, Phase IV (KMG-V): Genome sequencing to study the core and pangenomes of soil and plant-associated prokaryotes.</title>
        <authorList>
            <person name="Whitman W."/>
        </authorList>
    </citation>
    <scope>NUCLEOTIDE SEQUENCE [LARGE SCALE GENOMIC DNA]</scope>
    <source>
        <strain evidence="3 4">BR 10355</strain>
    </source>
</reference>
<comment type="caution">
    <text evidence="3">The sequence shown here is derived from an EMBL/GenBank/DDBJ whole genome shotgun (WGS) entry which is preliminary data.</text>
</comment>
<feature type="transmembrane region" description="Helical" evidence="2">
    <location>
        <begin position="26"/>
        <end position="47"/>
    </location>
</feature>
<gene>
    <name evidence="3" type="ORF">FBZ93_10838</name>
</gene>